<evidence type="ECO:0000256" key="3">
    <source>
        <dbReference type="ARBA" id="ARBA00023237"/>
    </source>
</evidence>
<dbReference type="Gene3D" id="2.120.10.30">
    <property type="entry name" value="TolB, C-terminal domain"/>
    <property type="match status" value="1"/>
</dbReference>
<feature type="domain" description="OmpA-like" evidence="5">
    <location>
        <begin position="520"/>
        <end position="642"/>
    </location>
</feature>
<reference evidence="6 7" key="1">
    <citation type="submission" date="2015-08" db="EMBL/GenBank/DDBJ databases">
        <title>Whole genome sequence of Flavobacterium akiainvivens IK-1T, from decaying Wikstroemia oahuensis, an endemic Hawaiian shrub.</title>
        <authorList>
            <person name="Wan X."/>
            <person name="Hou S."/>
            <person name="Saito J."/>
            <person name="Donachie S."/>
        </authorList>
    </citation>
    <scope>NUCLEOTIDE SEQUENCE [LARGE SCALE GENOMIC DNA]</scope>
    <source>
        <strain evidence="6 7">IK-1</strain>
    </source>
</reference>
<evidence type="ECO:0000256" key="4">
    <source>
        <dbReference type="PROSITE-ProRule" id="PRU00473"/>
    </source>
</evidence>
<dbReference type="InterPro" id="IPR006664">
    <property type="entry name" value="OMP_bac"/>
</dbReference>
<dbReference type="Pfam" id="PF00691">
    <property type="entry name" value="OmpA"/>
    <property type="match status" value="1"/>
</dbReference>
<dbReference type="AlphaFoldDB" id="A0A0M8MFP4"/>
<proteinExistence type="predicted"/>
<dbReference type="InterPro" id="IPR011990">
    <property type="entry name" value="TPR-like_helical_dom_sf"/>
</dbReference>
<dbReference type="Gene3D" id="2.60.40.1120">
    <property type="entry name" value="Carboxypeptidase-like, regulatory domain"/>
    <property type="match status" value="1"/>
</dbReference>
<dbReference type="InterPro" id="IPR011042">
    <property type="entry name" value="6-blade_b-propeller_TolB-like"/>
</dbReference>
<sequence>MKRYLSLLLIVCFGSAVGQSVLKKADRLYEALAYTEAAAEYEKYLSDKENPDREVLLRAAEANYHIGNTAATIKWYEKYIDTAPTGPIPVAELHYADALRIEGYEDKADFVLFIHYRFDEDRDLKLRNQKKHLDSLNKTEPKFKVTNLDSNTVVADFGTVFYKDKIVYASAKDSVRDGAKTYAWNEQPYLELYVADRNADGSFKNEKKFLSRAQTGYHNAAVAFSPNNKMVFVSVNNVGKNDKLKNSKDGSNTIQLVYGTIEAETLINKKLAPFNSPDYNVGQPAVSTDGNWLFFVSDMPGGYGGTDIYRAPIFNDGRVGKPINLGETINTKGDEMFPFAAANALYFSSNGHYGLGGLDVFVSVMDADAFTHPEKATGETFTLPQNLGRPINSNRDDFAYILSADAKYGYLSSNRPGGKGDDDIYYFEKDEQCGRLIAGKVTNPKSGQPVEGVEIKAQADGKTYQDISKTDGSYSITIPCNAQISVLEAVKPGYVPGTIPLDGKSKDVELIAYQDLVKQRGDVELIDINPIYFDFDKYYITPQAAAELDKVVFVMENFPNVIIKIESHTDSRGKDDYNLRLSDDRAKSTYSYIVSKGIDPKRIESVHGYGETRLLNKCSNGVECTEEEHQLNRRSDFIIVKK</sequence>
<dbReference type="SUPFAM" id="SSF103088">
    <property type="entry name" value="OmpA-like"/>
    <property type="match status" value="1"/>
</dbReference>
<comment type="subcellular location">
    <subcellularLocation>
        <location evidence="1">Cell outer membrane</location>
    </subcellularLocation>
</comment>
<evidence type="ECO:0000313" key="7">
    <source>
        <dbReference type="Proteomes" id="UP000037755"/>
    </source>
</evidence>
<dbReference type="Proteomes" id="UP000037755">
    <property type="component" value="Unassembled WGS sequence"/>
</dbReference>
<dbReference type="RefSeq" id="WP_074961620.1">
    <property type="nucleotide sequence ID" value="NZ_FOYA01000012.1"/>
</dbReference>
<dbReference type="EMBL" id="LIYD01000005">
    <property type="protein sequence ID" value="KOS04648.1"/>
    <property type="molecule type" value="Genomic_DNA"/>
</dbReference>
<dbReference type="CDD" id="cd07185">
    <property type="entry name" value="OmpA_C-like"/>
    <property type="match status" value="1"/>
</dbReference>
<organism evidence="6 7">
    <name type="scientific">Flavobacterium akiainvivens</name>
    <dbReference type="NCBI Taxonomy" id="1202724"/>
    <lineage>
        <taxon>Bacteria</taxon>
        <taxon>Pseudomonadati</taxon>
        <taxon>Bacteroidota</taxon>
        <taxon>Flavobacteriia</taxon>
        <taxon>Flavobacteriales</taxon>
        <taxon>Flavobacteriaceae</taxon>
        <taxon>Flavobacterium</taxon>
    </lineage>
</organism>
<comment type="caution">
    <text evidence="6">The sequence shown here is derived from an EMBL/GenBank/DDBJ whole genome shotgun (WGS) entry which is preliminary data.</text>
</comment>
<dbReference type="PANTHER" id="PTHR30329:SF21">
    <property type="entry name" value="LIPOPROTEIN YIAD-RELATED"/>
    <property type="match status" value="1"/>
</dbReference>
<name>A0A0M8MFP4_9FLAO</name>
<dbReference type="InterPro" id="IPR011659">
    <property type="entry name" value="WD40"/>
</dbReference>
<dbReference type="GO" id="GO:0009279">
    <property type="term" value="C:cell outer membrane"/>
    <property type="evidence" value="ECO:0007669"/>
    <property type="project" value="UniProtKB-SubCell"/>
</dbReference>
<dbReference type="PANTHER" id="PTHR30329">
    <property type="entry name" value="STATOR ELEMENT OF FLAGELLAR MOTOR COMPLEX"/>
    <property type="match status" value="1"/>
</dbReference>
<dbReference type="STRING" id="1202724.AM493_00275"/>
<dbReference type="SUPFAM" id="SSF82171">
    <property type="entry name" value="DPP6 N-terminal domain-like"/>
    <property type="match status" value="1"/>
</dbReference>
<evidence type="ECO:0000313" key="6">
    <source>
        <dbReference type="EMBL" id="KOS04648.1"/>
    </source>
</evidence>
<keyword evidence="7" id="KW-1185">Reference proteome</keyword>
<keyword evidence="2 4" id="KW-0472">Membrane</keyword>
<gene>
    <name evidence="6" type="ORF">AM493_00275</name>
</gene>
<dbReference type="Pfam" id="PF07676">
    <property type="entry name" value="PD40"/>
    <property type="match status" value="1"/>
</dbReference>
<dbReference type="Gene3D" id="3.30.1330.60">
    <property type="entry name" value="OmpA-like domain"/>
    <property type="match status" value="1"/>
</dbReference>
<evidence type="ECO:0000259" key="5">
    <source>
        <dbReference type="PROSITE" id="PS51123"/>
    </source>
</evidence>
<keyword evidence="3" id="KW-0998">Cell outer membrane</keyword>
<dbReference type="PRINTS" id="PR01021">
    <property type="entry name" value="OMPADOMAIN"/>
</dbReference>
<dbReference type="InterPro" id="IPR036737">
    <property type="entry name" value="OmpA-like_sf"/>
</dbReference>
<evidence type="ECO:0000256" key="2">
    <source>
        <dbReference type="ARBA" id="ARBA00023136"/>
    </source>
</evidence>
<dbReference type="SUPFAM" id="SSF49464">
    <property type="entry name" value="Carboxypeptidase regulatory domain-like"/>
    <property type="match status" value="1"/>
</dbReference>
<dbReference type="InterPro" id="IPR050330">
    <property type="entry name" value="Bact_OuterMem_StrucFunc"/>
</dbReference>
<dbReference type="InterPro" id="IPR008969">
    <property type="entry name" value="CarboxyPept-like_regulatory"/>
</dbReference>
<dbReference type="InterPro" id="IPR006665">
    <property type="entry name" value="OmpA-like"/>
</dbReference>
<dbReference type="Gene3D" id="1.25.40.10">
    <property type="entry name" value="Tetratricopeptide repeat domain"/>
    <property type="match status" value="1"/>
</dbReference>
<dbReference type="PATRIC" id="fig|1202724.3.peg.47"/>
<evidence type="ECO:0000256" key="1">
    <source>
        <dbReference type="ARBA" id="ARBA00004442"/>
    </source>
</evidence>
<dbReference type="PROSITE" id="PS51123">
    <property type="entry name" value="OMPA_2"/>
    <property type="match status" value="1"/>
</dbReference>
<protein>
    <recommendedName>
        <fullName evidence="5">OmpA-like domain-containing protein</fullName>
    </recommendedName>
</protein>
<dbReference type="OrthoDB" id="9809364at2"/>
<accession>A0A0M8MFP4</accession>